<evidence type="ECO:0000313" key="11">
    <source>
        <dbReference type="EMBL" id="MCL9813969.1"/>
    </source>
</evidence>
<dbReference type="SUPFAM" id="SSF53335">
    <property type="entry name" value="S-adenosyl-L-methionine-dependent methyltransferases"/>
    <property type="match status" value="1"/>
</dbReference>
<protein>
    <recommendedName>
        <fullName evidence="1">site-specific DNA-methyltransferase (adenine-specific)</fullName>
        <ecNumber evidence="1">2.1.1.72</ecNumber>
    </recommendedName>
</protein>
<dbReference type="Proteomes" id="UP001202674">
    <property type="component" value="Unassembled WGS sequence"/>
</dbReference>
<dbReference type="Pfam" id="PF07669">
    <property type="entry name" value="Eco57I"/>
    <property type="match status" value="1"/>
</dbReference>
<dbReference type="InterPro" id="IPR003356">
    <property type="entry name" value="DNA_methylase_A-5"/>
</dbReference>
<comment type="catalytic activity">
    <reaction evidence="7">
        <text>a 2'-deoxyadenosine in DNA + S-adenosyl-L-methionine = an N(6)-methyl-2'-deoxyadenosine in DNA + S-adenosyl-L-homocysteine + H(+)</text>
        <dbReference type="Rhea" id="RHEA:15197"/>
        <dbReference type="Rhea" id="RHEA-COMP:12418"/>
        <dbReference type="Rhea" id="RHEA-COMP:12419"/>
        <dbReference type="ChEBI" id="CHEBI:15378"/>
        <dbReference type="ChEBI" id="CHEBI:57856"/>
        <dbReference type="ChEBI" id="CHEBI:59789"/>
        <dbReference type="ChEBI" id="CHEBI:90615"/>
        <dbReference type="ChEBI" id="CHEBI:90616"/>
        <dbReference type="EC" id="2.1.1.72"/>
    </reaction>
</comment>
<dbReference type="GO" id="GO:0009307">
    <property type="term" value="P:DNA restriction-modification system"/>
    <property type="evidence" value="ECO:0007669"/>
    <property type="project" value="UniProtKB-KW"/>
</dbReference>
<accession>A0AAE3FRG2</accession>
<sequence length="1292" mass="147845">MSNQSDFLNALHNIGSRINEDMSEKDVENAFLNENFYTLLGYEGAGHDLRSEMTLPDNKRPDYLTLDDNESVITVYEFKSSGRDLNNHTDQLFHYVNELKADYGVLTNGEELRLYRRNESHLSTIVLSDATGQQARDAFKALQKPEWDITDTKSVNDYLNRLEPVTLNGELGREHFFDTFRLEEGSVFADLVTAMMDLLHELRDDKEAKFVEGAYDFWEASYANIPEDTPDSWESMLPSNRKSDLKDFMFCLESGHALLGRLLLSKAAQDYDFFKQTQYEGMDDYFTGLSGFSSEIDLESYPVAAASLIEDMQEQLVESLFEDDIFTWWKESYRGALASGHGSGASRFKEVAEEGTDTELSEATRERFSRAISHTLFAVLKFDFAKISGDPLGNLYQRYFDPETRKALGEFYTPEPVVDYIMDGVDYDVGVSSQRVIDPACGSGTFLVEAIDRYIQDVRRYDENPDWTEELTELCTHPHVVGVDIHPFAVLMAQIRFMVAILPEYREAKQQNHEFTIRRLPIFRADTLRNERELTGADIGEAEERQLTWDAMTEDNQDVRVPVPLPIEVDDNADTPGVETDDGFLVKRIRMPLFDTIQLETGVGNFGEYFAALQGVLDVVKWHMSEGYWEYQGGLEAGIERYTSQEYDGVEEFFSPYVDDMLEVSRQLEENHDDGRLFKMFEDTVLALVVKNYMGYDYVVGNPPYVSSQNIPNKQKEMLAELYPDSTTDQYDLYCPFFERGLDWLSKGNKLGFITPDQFLVANYGKGVRKLIQESAVVEQIQDFRDSGVFKDATNYPVITILELEENGTERSNNVVRCGRVKSNINDDREQELDEEIVETLREEYANPGYSDDYVDIFDFSQSRFSESRWPIMPEHEWEVFKKIESEADQTIGEVTDAVFQGIMTGKKGVYIVDVLDADIVTADDSGETVTISPTGSDQQFKIETDTLRPFIDGREVERWQVTWGGLHIVHPYRMEGIDDEQGSAELIDEETLSSDLPLTLEYFEAHEDELRGRSSLGNKEWYEYSRPQNLERFERPKLILSKIADEATYMSDTEGTWYFTTPYSVLLEEDKADLAQEMTAQLNSKTLDFYFKHISAVKAGGFYEYLNQYITPVPCMISGDGEFSRMEDSVELILSALHTENKTGRFPEAYLGDYNGELEYINYEWQTNRYPVNASIEETNDGRFVVTAGNTDEISHPVIDAGGTEENKLRAEYVYEAVNGRRYKKGENVTISIPEAQKGVEQLLGALEADKQSVEKIDIDELEADIDAAVYDLFSLTEEERDVVENYLEVF</sequence>
<dbReference type="GO" id="GO:0032259">
    <property type="term" value="P:methylation"/>
    <property type="evidence" value="ECO:0007669"/>
    <property type="project" value="UniProtKB-KW"/>
</dbReference>
<evidence type="ECO:0000259" key="10">
    <source>
        <dbReference type="Pfam" id="PF12950"/>
    </source>
</evidence>
<keyword evidence="4" id="KW-0949">S-adenosyl-L-methionine</keyword>
<dbReference type="PANTHER" id="PTHR33841">
    <property type="entry name" value="DNA METHYLTRANSFERASE YEEA-RELATED"/>
    <property type="match status" value="1"/>
</dbReference>
<gene>
    <name evidence="11" type="ORF">AArcSt11_09920</name>
</gene>
<dbReference type="InterPro" id="IPR029063">
    <property type="entry name" value="SAM-dependent_MTases_sf"/>
</dbReference>
<dbReference type="PANTHER" id="PTHR33841:SF1">
    <property type="entry name" value="DNA METHYLTRANSFERASE A"/>
    <property type="match status" value="1"/>
</dbReference>
<keyword evidence="6" id="KW-0238">DNA-binding</keyword>
<evidence type="ECO:0000256" key="7">
    <source>
        <dbReference type="ARBA" id="ARBA00047942"/>
    </source>
</evidence>
<feature type="domain" description="DNA methylase adenine-specific" evidence="8">
    <location>
        <begin position="392"/>
        <end position="457"/>
    </location>
</feature>
<evidence type="ECO:0000256" key="6">
    <source>
        <dbReference type="ARBA" id="ARBA00023125"/>
    </source>
</evidence>
<evidence type="ECO:0000256" key="5">
    <source>
        <dbReference type="ARBA" id="ARBA00022747"/>
    </source>
</evidence>
<dbReference type="InterPro" id="IPR025931">
    <property type="entry name" value="TaqI_C"/>
</dbReference>
<evidence type="ECO:0000259" key="9">
    <source>
        <dbReference type="Pfam" id="PF07669"/>
    </source>
</evidence>
<dbReference type="InterPro" id="IPR011639">
    <property type="entry name" value="MethylTrfase_TaqI-like_dom"/>
</dbReference>
<dbReference type="InterPro" id="IPR050953">
    <property type="entry name" value="N4_N6_ade-DNA_methylase"/>
</dbReference>
<dbReference type="PROSITE" id="PS00092">
    <property type="entry name" value="N6_MTASE"/>
    <property type="match status" value="1"/>
</dbReference>
<evidence type="ECO:0000256" key="4">
    <source>
        <dbReference type="ARBA" id="ARBA00022691"/>
    </source>
</evidence>
<keyword evidence="5" id="KW-0680">Restriction system</keyword>
<evidence type="ECO:0000259" key="8">
    <source>
        <dbReference type="Pfam" id="PF02384"/>
    </source>
</evidence>
<reference evidence="11 12" key="1">
    <citation type="journal article" date="2022" name="Syst. Appl. Microbiol.">
        <title>Natronocalculus amylovorans gen. nov., sp. nov., and Natranaeroarchaeum aerophilus sp. nov., dominant culturable amylolytic natronoarchaea from hypersaline soda lakes in southwestern Siberia.</title>
        <authorList>
            <person name="Sorokin D.Y."/>
            <person name="Elcheninov A.G."/>
            <person name="Khizhniak T.V."/>
            <person name="Koenen M."/>
            <person name="Bale N.J."/>
            <person name="Damste J.S.S."/>
            <person name="Kublanov I.V."/>
        </authorList>
    </citation>
    <scope>NUCLEOTIDE SEQUENCE [LARGE SCALE GENOMIC DNA]</scope>
    <source>
        <strain evidence="11 12">AArc-St1-1</strain>
    </source>
</reference>
<evidence type="ECO:0000256" key="3">
    <source>
        <dbReference type="ARBA" id="ARBA00022679"/>
    </source>
</evidence>
<keyword evidence="2 11" id="KW-0489">Methyltransferase</keyword>
<dbReference type="EMBL" id="JAKRVY010000005">
    <property type="protein sequence ID" value="MCL9813969.1"/>
    <property type="molecule type" value="Genomic_DNA"/>
</dbReference>
<evidence type="ECO:0000256" key="1">
    <source>
        <dbReference type="ARBA" id="ARBA00011900"/>
    </source>
</evidence>
<dbReference type="PRINTS" id="PR00507">
    <property type="entry name" value="N12N6MTFRASE"/>
</dbReference>
<dbReference type="GO" id="GO:0008170">
    <property type="term" value="F:N-methyltransferase activity"/>
    <property type="evidence" value="ECO:0007669"/>
    <property type="project" value="InterPro"/>
</dbReference>
<organism evidence="11 12">
    <name type="scientific">Natranaeroarchaeum aerophilus</name>
    <dbReference type="NCBI Taxonomy" id="2917711"/>
    <lineage>
        <taxon>Archaea</taxon>
        <taxon>Methanobacteriati</taxon>
        <taxon>Methanobacteriota</taxon>
        <taxon>Stenosarchaea group</taxon>
        <taxon>Halobacteria</taxon>
        <taxon>Halobacteriales</taxon>
        <taxon>Natronoarchaeaceae</taxon>
        <taxon>Natranaeroarchaeum</taxon>
    </lineage>
</organism>
<dbReference type="GO" id="GO:0009007">
    <property type="term" value="F:site-specific DNA-methyltransferase (adenine-specific) activity"/>
    <property type="evidence" value="ECO:0007669"/>
    <property type="project" value="UniProtKB-EC"/>
</dbReference>
<dbReference type="InterPro" id="IPR002052">
    <property type="entry name" value="DNA_methylase_N6_adenine_CS"/>
</dbReference>
<feature type="domain" description="TaqI-like C-terminal specificity" evidence="10">
    <location>
        <begin position="950"/>
        <end position="1115"/>
    </location>
</feature>
<evidence type="ECO:0000313" key="12">
    <source>
        <dbReference type="Proteomes" id="UP001202674"/>
    </source>
</evidence>
<dbReference type="Gene3D" id="3.40.50.150">
    <property type="entry name" value="Vaccinia Virus protein VP39"/>
    <property type="match status" value="2"/>
</dbReference>
<proteinExistence type="predicted"/>
<feature type="domain" description="Type II methyltransferase M.TaqI-like" evidence="9">
    <location>
        <begin position="479"/>
        <end position="790"/>
    </location>
</feature>
<dbReference type="EC" id="2.1.1.72" evidence="1"/>
<dbReference type="RefSeq" id="WP_250596737.1">
    <property type="nucleotide sequence ID" value="NZ_JAKRVY010000005.1"/>
</dbReference>
<evidence type="ECO:0000256" key="2">
    <source>
        <dbReference type="ARBA" id="ARBA00022603"/>
    </source>
</evidence>
<keyword evidence="3" id="KW-0808">Transferase</keyword>
<comment type="caution">
    <text evidence="11">The sequence shown here is derived from an EMBL/GenBank/DDBJ whole genome shotgun (WGS) entry which is preliminary data.</text>
</comment>
<name>A0AAE3FRG2_9EURY</name>
<dbReference type="Pfam" id="PF02384">
    <property type="entry name" value="N6_Mtase"/>
    <property type="match status" value="1"/>
</dbReference>
<dbReference type="Pfam" id="PF12950">
    <property type="entry name" value="TaqI_C"/>
    <property type="match status" value="1"/>
</dbReference>
<dbReference type="GO" id="GO:0003677">
    <property type="term" value="F:DNA binding"/>
    <property type="evidence" value="ECO:0007669"/>
    <property type="project" value="UniProtKB-KW"/>
</dbReference>
<keyword evidence="12" id="KW-1185">Reference proteome</keyword>